<name>A0A4Y7R9W2_9FIRM</name>
<reference evidence="2 3" key="1">
    <citation type="journal article" date="2018" name="Environ. Microbiol.">
        <title>Novel energy conservation strategies and behaviour of Pelotomaculum schinkii driving syntrophic propionate catabolism.</title>
        <authorList>
            <person name="Hidalgo-Ahumada C.A.P."/>
            <person name="Nobu M.K."/>
            <person name="Narihiro T."/>
            <person name="Tamaki H."/>
            <person name="Liu W.T."/>
            <person name="Kamagata Y."/>
            <person name="Stams A.J.M."/>
            <person name="Imachi H."/>
            <person name="Sousa D.Z."/>
        </authorList>
    </citation>
    <scope>NUCLEOTIDE SEQUENCE [LARGE SCALE GENOMIC DNA]</scope>
    <source>
        <strain evidence="2 3">HH</strain>
    </source>
</reference>
<evidence type="ECO:0000256" key="1">
    <source>
        <dbReference type="SAM" id="Phobius"/>
    </source>
</evidence>
<keyword evidence="3" id="KW-1185">Reference proteome</keyword>
<proteinExistence type="predicted"/>
<evidence type="ECO:0000313" key="2">
    <source>
        <dbReference type="EMBL" id="TEB05499.1"/>
    </source>
</evidence>
<protein>
    <submittedName>
        <fullName evidence="2">Uncharacterized protein</fullName>
    </submittedName>
</protein>
<feature type="transmembrane region" description="Helical" evidence="1">
    <location>
        <begin position="27"/>
        <end position="45"/>
    </location>
</feature>
<gene>
    <name evidence="2" type="ORF">Psch_02540</name>
</gene>
<keyword evidence="1" id="KW-0472">Membrane</keyword>
<keyword evidence="1" id="KW-0812">Transmembrane</keyword>
<organism evidence="2 3">
    <name type="scientific">Pelotomaculum schinkii</name>
    <dbReference type="NCBI Taxonomy" id="78350"/>
    <lineage>
        <taxon>Bacteria</taxon>
        <taxon>Bacillati</taxon>
        <taxon>Bacillota</taxon>
        <taxon>Clostridia</taxon>
        <taxon>Eubacteriales</taxon>
        <taxon>Desulfotomaculaceae</taxon>
        <taxon>Pelotomaculum</taxon>
    </lineage>
</organism>
<evidence type="ECO:0000313" key="3">
    <source>
        <dbReference type="Proteomes" id="UP000298324"/>
    </source>
</evidence>
<dbReference type="EMBL" id="QFGA01000002">
    <property type="protein sequence ID" value="TEB05499.1"/>
    <property type="molecule type" value="Genomic_DNA"/>
</dbReference>
<dbReference type="AlphaFoldDB" id="A0A4Y7R9W2"/>
<sequence length="71" mass="8351">MLNLDDIKLKIQEWLSVNSNLIQLKKLLNKVAFILIIAAYLLPLPVWLSDLLFWLAISIAIFLTYLEYKFK</sequence>
<accession>A0A4Y7R9W2</accession>
<keyword evidence="1" id="KW-1133">Transmembrane helix</keyword>
<feature type="transmembrane region" description="Helical" evidence="1">
    <location>
        <begin position="51"/>
        <end position="68"/>
    </location>
</feature>
<dbReference type="RefSeq" id="WP_134219147.1">
    <property type="nucleotide sequence ID" value="NZ_QFGA01000002.1"/>
</dbReference>
<comment type="caution">
    <text evidence="2">The sequence shown here is derived from an EMBL/GenBank/DDBJ whole genome shotgun (WGS) entry which is preliminary data.</text>
</comment>
<dbReference type="Proteomes" id="UP000298324">
    <property type="component" value="Unassembled WGS sequence"/>
</dbReference>